<dbReference type="Pfam" id="PF00528">
    <property type="entry name" value="BPD_transp_1"/>
    <property type="match status" value="1"/>
</dbReference>
<keyword evidence="10" id="KW-1185">Reference proteome</keyword>
<evidence type="ECO:0000256" key="7">
    <source>
        <dbReference type="RuleBase" id="RU363032"/>
    </source>
</evidence>
<dbReference type="InterPro" id="IPR051393">
    <property type="entry name" value="ABC_transporter_permease"/>
</dbReference>
<feature type="transmembrane region" description="Helical" evidence="7">
    <location>
        <begin position="301"/>
        <end position="320"/>
    </location>
</feature>
<proteinExistence type="inferred from homology"/>
<feature type="transmembrane region" description="Helical" evidence="7">
    <location>
        <begin position="112"/>
        <end position="133"/>
    </location>
</feature>
<name>A0A917BTD0_9HYPH</name>
<evidence type="ECO:0000256" key="1">
    <source>
        <dbReference type="ARBA" id="ARBA00004651"/>
    </source>
</evidence>
<dbReference type="CDD" id="cd06261">
    <property type="entry name" value="TM_PBP2"/>
    <property type="match status" value="1"/>
</dbReference>
<keyword evidence="3" id="KW-1003">Cell membrane</keyword>
<dbReference type="GO" id="GO:0005886">
    <property type="term" value="C:plasma membrane"/>
    <property type="evidence" value="ECO:0007669"/>
    <property type="project" value="UniProtKB-SubCell"/>
</dbReference>
<dbReference type="Proteomes" id="UP000606044">
    <property type="component" value="Unassembled WGS sequence"/>
</dbReference>
<comment type="caution">
    <text evidence="9">The sequence shown here is derived from an EMBL/GenBank/DDBJ whole genome shotgun (WGS) entry which is preliminary data.</text>
</comment>
<keyword evidence="6 7" id="KW-0472">Membrane</keyword>
<dbReference type="AlphaFoldDB" id="A0A917BTD0"/>
<dbReference type="InterPro" id="IPR035906">
    <property type="entry name" value="MetI-like_sf"/>
</dbReference>
<dbReference type="EMBL" id="BMCT01000001">
    <property type="protein sequence ID" value="GGF55210.1"/>
    <property type="molecule type" value="Genomic_DNA"/>
</dbReference>
<dbReference type="InterPro" id="IPR000515">
    <property type="entry name" value="MetI-like"/>
</dbReference>
<keyword evidence="4 7" id="KW-0812">Transmembrane</keyword>
<dbReference type="PROSITE" id="PS50928">
    <property type="entry name" value="ABC_TM1"/>
    <property type="match status" value="1"/>
</dbReference>
<dbReference type="PANTHER" id="PTHR30193:SF37">
    <property type="entry name" value="INNER MEMBRANE ABC TRANSPORTER PERMEASE PROTEIN YCJO"/>
    <property type="match status" value="1"/>
</dbReference>
<feature type="transmembrane region" description="Helical" evidence="7">
    <location>
        <begin position="243"/>
        <end position="265"/>
    </location>
</feature>
<reference evidence="9" key="1">
    <citation type="journal article" date="2014" name="Int. J. Syst. Evol. Microbiol.">
        <title>Complete genome sequence of Corynebacterium casei LMG S-19264T (=DSM 44701T), isolated from a smear-ripened cheese.</title>
        <authorList>
            <consortium name="US DOE Joint Genome Institute (JGI-PGF)"/>
            <person name="Walter F."/>
            <person name="Albersmeier A."/>
            <person name="Kalinowski J."/>
            <person name="Ruckert C."/>
        </authorList>
    </citation>
    <scope>NUCLEOTIDE SEQUENCE</scope>
    <source>
        <strain evidence="9">CCM 7897</strain>
    </source>
</reference>
<evidence type="ECO:0000313" key="9">
    <source>
        <dbReference type="EMBL" id="GGF55210.1"/>
    </source>
</evidence>
<dbReference type="SUPFAM" id="SSF161098">
    <property type="entry name" value="MetI-like"/>
    <property type="match status" value="1"/>
</dbReference>
<keyword evidence="2 7" id="KW-0813">Transport</keyword>
<sequence>MTDHAITDRAITNRAMTDRTALPAAAAGNARPAKARAPARKAARRQARTAYALLAPALLLMAGLLILPLAAIFALALTDYQLGAQAIAFIGIDNFKALAVDPVFWQALGNTLLYAAMVVPGSIGLGLVAALLIESGTSLRSFYRAALFLPVMATLIAMAIVWEFMLHPTFGLVNAMLGVFGIAPHNWLLDKATALPVLAVIGIWQQFGFAMVLFLAGLVSIPRQLYEAAALDGVPGGWERFRLITWPLLGPVSLFILVISATRAFQVFDVVYALTKGGPSKSTEVMLYSIYTEGFEFFRTGYASALTIVFIVLILAVTLIKKTVLEKRVHYA</sequence>
<evidence type="ECO:0000256" key="5">
    <source>
        <dbReference type="ARBA" id="ARBA00022989"/>
    </source>
</evidence>
<feature type="transmembrane region" description="Helical" evidence="7">
    <location>
        <begin position="50"/>
        <end position="76"/>
    </location>
</feature>
<feature type="transmembrane region" description="Helical" evidence="7">
    <location>
        <begin position="194"/>
        <end position="222"/>
    </location>
</feature>
<keyword evidence="5 7" id="KW-1133">Transmembrane helix</keyword>
<organism evidence="9 10">
    <name type="scientific">Azorhizobium oxalatiphilum</name>
    <dbReference type="NCBI Taxonomy" id="980631"/>
    <lineage>
        <taxon>Bacteria</taxon>
        <taxon>Pseudomonadati</taxon>
        <taxon>Pseudomonadota</taxon>
        <taxon>Alphaproteobacteria</taxon>
        <taxon>Hyphomicrobiales</taxon>
        <taxon>Xanthobacteraceae</taxon>
        <taxon>Azorhizobium</taxon>
    </lineage>
</organism>
<dbReference type="PANTHER" id="PTHR30193">
    <property type="entry name" value="ABC TRANSPORTER PERMEASE PROTEIN"/>
    <property type="match status" value="1"/>
</dbReference>
<dbReference type="Gene3D" id="1.10.3720.10">
    <property type="entry name" value="MetI-like"/>
    <property type="match status" value="1"/>
</dbReference>
<evidence type="ECO:0000256" key="3">
    <source>
        <dbReference type="ARBA" id="ARBA00022475"/>
    </source>
</evidence>
<evidence type="ECO:0000256" key="6">
    <source>
        <dbReference type="ARBA" id="ARBA00023136"/>
    </source>
</evidence>
<dbReference type="GO" id="GO:0055085">
    <property type="term" value="P:transmembrane transport"/>
    <property type="evidence" value="ECO:0007669"/>
    <property type="project" value="InterPro"/>
</dbReference>
<comment type="similarity">
    <text evidence="7">Belongs to the binding-protein-dependent transport system permease family.</text>
</comment>
<accession>A0A917BTD0</accession>
<evidence type="ECO:0000313" key="10">
    <source>
        <dbReference type="Proteomes" id="UP000606044"/>
    </source>
</evidence>
<evidence type="ECO:0000256" key="2">
    <source>
        <dbReference type="ARBA" id="ARBA00022448"/>
    </source>
</evidence>
<gene>
    <name evidence="9" type="ORF">GCM10007301_13530</name>
</gene>
<comment type="subcellular location">
    <subcellularLocation>
        <location evidence="1 7">Cell membrane</location>
        <topology evidence="1 7">Multi-pass membrane protein</topology>
    </subcellularLocation>
</comment>
<evidence type="ECO:0000256" key="4">
    <source>
        <dbReference type="ARBA" id="ARBA00022692"/>
    </source>
</evidence>
<reference evidence="9" key="2">
    <citation type="submission" date="2020-09" db="EMBL/GenBank/DDBJ databases">
        <authorList>
            <person name="Sun Q."/>
            <person name="Sedlacek I."/>
        </authorList>
    </citation>
    <scope>NUCLEOTIDE SEQUENCE</scope>
    <source>
        <strain evidence="9">CCM 7897</strain>
    </source>
</reference>
<protein>
    <submittedName>
        <fullName evidence="9">ABC transporter permease</fullName>
    </submittedName>
</protein>
<evidence type="ECO:0000259" key="8">
    <source>
        <dbReference type="PROSITE" id="PS50928"/>
    </source>
</evidence>
<feature type="transmembrane region" description="Helical" evidence="7">
    <location>
        <begin position="145"/>
        <end position="162"/>
    </location>
</feature>
<feature type="domain" description="ABC transmembrane type-1" evidence="8">
    <location>
        <begin position="108"/>
        <end position="321"/>
    </location>
</feature>